<dbReference type="EMBL" id="DWWT01000016">
    <property type="protein sequence ID" value="HJC05270.1"/>
    <property type="molecule type" value="Genomic_DNA"/>
</dbReference>
<evidence type="ECO:0000313" key="2">
    <source>
        <dbReference type="Proteomes" id="UP000823910"/>
    </source>
</evidence>
<accession>A0A9D2SGF6</accession>
<sequence length="292" mass="33380">MHKFMRTVGFSMYQKKQDIDRLLRRMARERADAACLDEKDGTRLCEIRAEVAPGMGIVLVGHISPRGTFSREYYFPYVLSSDTSSQADCSIQRHTERETYAGLLDEYRVGISLIFYIENSMEYRLRRQNRLPLVPKGACLTGLAVQGKILLPVRKTPKQLEASRLAATKRGSLLEAAKHGDEDAIETLTIEDIDTYTMVSRRILHEDMYSIIETCFMPCGIECDQYSVIGNILDIEVKQNRITEEDVYCLRLDCNDVIFTVAINKKDLLGEPKVGRRFKGQIWMQGTLQFDA</sequence>
<dbReference type="AlphaFoldDB" id="A0A9D2SGF6"/>
<reference evidence="1" key="2">
    <citation type="submission" date="2021-04" db="EMBL/GenBank/DDBJ databases">
        <authorList>
            <person name="Gilroy R."/>
        </authorList>
    </citation>
    <scope>NUCLEOTIDE SEQUENCE</scope>
    <source>
        <strain evidence="1">CHK180-15479</strain>
    </source>
</reference>
<dbReference type="Pfam" id="PF12997">
    <property type="entry name" value="DUF3881"/>
    <property type="match status" value="1"/>
</dbReference>
<comment type="caution">
    <text evidence="1">The sequence shown here is derived from an EMBL/GenBank/DDBJ whole genome shotgun (WGS) entry which is preliminary data.</text>
</comment>
<evidence type="ECO:0000313" key="1">
    <source>
        <dbReference type="EMBL" id="HJC05270.1"/>
    </source>
</evidence>
<dbReference type="InterPro" id="IPR024541">
    <property type="entry name" value="DUF3881"/>
</dbReference>
<protein>
    <submittedName>
        <fullName evidence="1">DUF3881 family protein</fullName>
    </submittedName>
</protein>
<dbReference type="Proteomes" id="UP000823910">
    <property type="component" value="Unassembled WGS sequence"/>
</dbReference>
<proteinExistence type="predicted"/>
<gene>
    <name evidence="1" type="ORF">H9704_03825</name>
</gene>
<organism evidence="1 2">
    <name type="scientific">Candidatus Enterocloster excrementipullorum</name>
    <dbReference type="NCBI Taxonomy" id="2838559"/>
    <lineage>
        <taxon>Bacteria</taxon>
        <taxon>Bacillati</taxon>
        <taxon>Bacillota</taxon>
        <taxon>Clostridia</taxon>
        <taxon>Lachnospirales</taxon>
        <taxon>Lachnospiraceae</taxon>
        <taxon>Enterocloster</taxon>
    </lineage>
</organism>
<name>A0A9D2SGF6_9FIRM</name>
<reference evidence="1" key="1">
    <citation type="journal article" date="2021" name="PeerJ">
        <title>Extensive microbial diversity within the chicken gut microbiome revealed by metagenomics and culture.</title>
        <authorList>
            <person name="Gilroy R."/>
            <person name="Ravi A."/>
            <person name="Getino M."/>
            <person name="Pursley I."/>
            <person name="Horton D.L."/>
            <person name="Alikhan N.F."/>
            <person name="Baker D."/>
            <person name="Gharbi K."/>
            <person name="Hall N."/>
            <person name="Watson M."/>
            <person name="Adriaenssens E.M."/>
            <person name="Foster-Nyarko E."/>
            <person name="Jarju S."/>
            <person name="Secka A."/>
            <person name="Antonio M."/>
            <person name="Oren A."/>
            <person name="Chaudhuri R.R."/>
            <person name="La Ragione R."/>
            <person name="Hildebrand F."/>
            <person name="Pallen M.J."/>
        </authorList>
    </citation>
    <scope>NUCLEOTIDE SEQUENCE</scope>
    <source>
        <strain evidence="1">CHK180-15479</strain>
    </source>
</reference>